<dbReference type="AlphaFoldDB" id="A0A225DG23"/>
<keyword evidence="4" id="KW-1185">Reference proteome</keyword>
<sequence length="430" mass="46536">MLSRSFLLSALVVGIVGTVRADDWPQWRGPNRDGKSAEKGINVKWPEDGPKLLWSLQNPDAIGTGYGSPAVVGNHLFILGANGPKQDAGEFCTCLNVKDGSKVWQTPLNTTPGKFLDGWGAGPRATPTVIGDDVYVLGATGNLVCLTKADGKVVWQKNLVTDFGGAIPLWGYSESVLVDGDHVICTPGKKTGMIALDKKTGKTVWECKEFGDGAGYSSIIPTDIGGVRQYVQQTMSSGVGVRAKDGKLLWKVGEINRSVAVIPTPVVKDGHVFFTSGYRAGCELYRLEVDGEGTKATKVYSKNPVMANHHGGVIEFGGKIYGHSDSKQWLCLDYLNDSEDPVWNSSKLDKGSISFADGYFFCYGENKGVLAVIKATDKGWEEVARFSIPKLSPTRPNQGKVWAHPVIANGKLYLRDYEMLYCYDVSQPGA</sequence>
<dbReference type="Proteomes" id="UP000214646">
    <property type="component" value="Unassembled WGS sequence"/>
</dbReference>
<name>A0A225DG23_9BACT</name>
<dbReference type="PANTHER" id="PTHR34512:SF30">
    <property type="entry name" value="OUTER MEMBRANE PROTEIN ASSEMBLY FACTOR BAMB"/>
    <property type="match status" value="1"/>
</dbReference>
<gene>
    <name evidence="3" type="ORF">FRUB_05409</name>
</gene>
<dbReference type="EMBL" id="NIDE01000008">
    <property type="protein sequence ID" value="OWK40490.1"/>
    <property type="molecule type" value="Genomic_DNA"/>
</dbReference>
<feature type="signal peptide" evidence="1">
    <location>
        <begin position="1"/>
        <end position="21"/>
    </location>
</feature>
<dbReference type="InterPro" id="IPR002372">
    <property type="entry name" value="PQQ_rpt_dom"/>
</dbReference>
<evidence type="ECO:0000259" key="2">
    <source>
        <dbReference type="Pfam" id="PF13360"/>
    </source>
</evidence>
<accession>A0A225DG23</accession>
<dbReference type="SUPFAM" id="SSF50998">
    <property type="entry name" value="Quinoprotein alcohol dehydrogenase-like"/>
    <property type="match status" value="1"/>
</dbReference>
<dbReference type="RefSeq" id="WP_088256396.1">
    <property type="nucleotide sequence ID" value="NZ_NIDE01000008.1"/>
</dbReference>
<proteinExistence type="predicted"/>
<organism evidence="3 4">
    <name type="scientific">Fimbriiglobus ruber</name>
    <dbReference type="NCBI Taxonomy" id="1908690"/>
    <lineage>
        <taxon>Bacteria</taxon>
        <taxon>Pseudomonadati</taxon>
        <taxon>Planctomycetota</taxon>
        <taxon>Planctomycetia</taxon>
        <taxon>Gemmatales</taxon>
        <taxon>Gemmataceae</taxon>
        <taxon>Fimbriiglobus</taxon>
    </lineage>
</organism>
<comment type="caution">
    <text evidence="3">The sequence shown here is derived from an EMBL/GenBank/DDBJ whole genome shotgun (WGS) entry which is preliminary data.</text>
</comment>
<dbReference type="InterPro" id="IPR015943">
    <property type="entry name" value="WD40/YVTN_repeat-like_dom_sf"/>
</dbReference>
<feature type="chain" id="PRO_5012668816" evidence="1">
    <location>
        <begin position="22"/>
        <end position="430"/>
    </location>
</feature>
<feature type="domain" description="Pyrrolo-quinoline quinone repeat" evidence="2">
    <location>
        <begin position="93"/>
        <end position="333"/>
    </location>
</feature>
<evidence type="ECO:0000313" key="4">
    <source>
        <dbReference type="Proteomes" id="UP000214646"/>
    </source>
</evidence>
<dbReference type="Pfam" id="PF13360">
    <property type="entry name" value="PQQ_2"/>
    <property type="match status" value="1"/>
</dbReference>
<dbReference type="InterPro" id="IPR011047">
    <property type="entry name" value="Quinoprotein_ADH-like_sf"/>
</dbReference>
<protein>
    <submittedName>
        <fullName evidence="3">Putative polyvinylalcohol dehydrogenase</fullName>
    </submittedName>
</protein>
<evidence type="ECO:0000313" key="3">
    <source>
        <dbReference type="EMBL" id="OWK40490.1"/>
    </source>
</evidence>
<dbReference type="OrthoDB" id="229752at2"/>
<evidence type="ECO:0000256" key="1">
    <source>
        <dbReference type="SAM" id="SignalP"/>
    </source>
</evidence>
<keyword evidence="1" id="KW-0732">Signal</keyword>
<dbReference type="Gene3D" id="2.130.10.10">
    <property type="entry name" value="YVTN repeat-like/Quinoprotein amine dehydrogenase"/>
    <property type="match status" value="2"/>
</dbReference>
<dbReference type="PANTHER" id="PTHR34512">
    <property type="entry name" value="CELL SURFACE PROTEIN"/>
    <property type="match status" value="1"/>
</dbReference>
<reference evidence="4" key="1">
    <citation type="submission" date="2017-06" db="EMBL/GenBank/DDBJ databases">
        <title>Genome analysis of Fimbriiglobus ruber SP5, the first member of the order Planctomycetales with confirmed chitinolytic capability.</title>
        <authorList>
            <person name="Ravin N.V."/>
            <person name="Rakitin A.L."/>
            <person name="Ivanova A.A."/>
            <person name="Beletsky A.V."/>
            <person name="Kulichevskaya I.S."/>
            <person name="Mardanov A.V."/>
            <person name="Dedysh S.N."/>
        </authorList>
    </citation>
    <scope>NUCLEOTIDE SEQUENCE [LARGE SCALE GENOMIC DNA]</scope>
    <source>
        <strain evidence="4">SP5</strain>
    </source>
</reference>